<comment type="subunit">
    <text evidence="7">Conjugated with ATG12.</text>
</comment>
<keyword evidence="7" id="KW-0472">Membrane</keyword>
<evidence type="ECO:0000256" key="6">
    <source>
        <dbReference type="ARBA" id="ARBA00023006"/>
    </source>
</evidence>
<evidence type="ECO:0000256" key="5">
    <source>
        <dbReference type="ARBA" id="ARBA00022927"/>
    </source>
</evidence>
<dbReference type="GO" id="GO:0000422">
    <property type="term" value="P:autophagy of mitochondrion"/>
    <property type="evidence" value="ECO:0007669"/>
    <property type="project" value="TreeGrafter"/>
</dbReference>
<evidence type="ECO:0000313" key="12">
    <source>
        <dbReference type="Proteomes" id="UP001161438"/>
    </source>
</evidence>
<dbReference type="InterPro" id="IPR042527">
    <property type="entry name" value="Atg5_UblA_dom_sf"/>
</dbReference>
<dbReference type="AlphaFoldDB" id="A0AA35IXS1"/>
<dbReference type="GO" id="GO:0044233">
    <property type="term" value="C:mitochondria-associated endoplasmic reticulum membrane contact site"/>
    <property type="evidence" value="ECO:0007669"/>
    <property type="project" value="TreeGrafter"/>
</dbReference>
<proteinExistence type="inferred from homology"/>
<dbReference type="GO" id="GO:0034045">
    <property type="term" value="C:phagophore assembly site membrane"/>
    <property type="evidence" value="ECO:0007669"/>
    <property type="project" value="UniProtKB-SubCell"/>
</dbReference>
<evidence type="ECO:0000259" key="9">
    <source>
        <dbReference type="Pfam" id="PF20637"/>
    </source>
</evidence>
<evidence type="ECO:0000256" key="1">
    <source>
        <dbReference type="ARBA" id="ARBA00004623"/>
    </source>
</evidence>
<dbReference type="Pfam" id="PF04106">
    <property type="entry name" value="ATG5_UblB"/>
    <property type="match status" value="1"/>
</dbReference>
<protein>
    <recommendedName>
        <fullName evidence="7">Autophagy protein 5</fullName>
    </recommendedName>
</protein>
<dbReference type="GO" id="GO:0006995">
    <property type="term" value="P:cellular response to nitrogen starvation"/>
    <property type="evidence" value="ECO:0007669"/>
    <property type="project" value="TreeGrafter"/>
</dbReference>
<dbReference type="Gene3D" id="3.10.20.620">
    <property type="match status" value="1"/>
</dbReference>
<comment type="subcellular location">
    <subcellularLocation>
        <location evidence="1 7">Preautophagosomal structure membrane</location>
        <topology evidence="1 7">Peripheral membrane protein</topology>
    </subcellularLocation>
</comment>
<dbReference type="EMBL" id="OX365762">
    <property type="protein sequence ID" value="CAI4038909.1"/>
    <property type="molecule type" value="Genomic_DNA"/>
</dbReference>
<evidence type="ECO:0000256" key="3">
    <source>
        <dbReference type="ARBA" id="ARBA00022499"/>
    </source>
</evidence>
<dbReference type="InterPro" id="IPR007239">
    <property type="entry name" value="Atg5"/>
</dbReference>
<dbReference type="InterPro" id="IPR048940">
    <property type="entry name" value="ATG5_HBR"/>
</dbReference>
<comment type="similarity">
    <text evidence="2 7">Belongs to the ATG5 family.</text>
</comment>
<gene>
    <name evidence="11" type="primary">SMKI06G2610</name>
    <name evidence="11" type="ORF">SMKI_06G2610</name>
</gene>
<keyword evidence="5" id="KW-0653">Protein transport</keyword>
<keyword evidence="6 7" id="KW-0072">Autophagy</keyword>
<sequence>MDEVKRLVWNGELNVLVSIDPSFLMKGSPREIAVLRIRVPRETYLINYMPFIWKKIKNFLSFDPLNDNEKYFWFEHNKIPISWNYPVGVLFDGLLGRSSTFATTFEDQLKDEITILRIRLVMGDSPPPTIIPITISKTQVEKYWFHQWKQVCFILNGSSKGIMSLSVNESRKFWSSIITRNFHDFIEISSKISTSRPRHIPIIVQIFKASGISRISQPTIRMTGVNPTLKDIEEDVFNTDEGMSANNCIVICQGIEIPWEIVLCDLYFKLRSFDGFLYITLVSIKNNDKALPEL</sequence>
<dbReference type="Gene3D" id="3.10.20.90">
    <property type="entry name" value="Phosphatidylinositol 3-kinase Catalytic Subunit, Chain A, domain 1"/>
    <property type="match status" value="1"/>
</dbReference>
<keyword evidence="3 7" id="KW-1017">Isopeptide bond</keyword>
<keyword evidence="7" id="KW-0813">Transport</keyword>
<feature type="domain" description="Autophagy protein ATG5 UblA" evidence="10">
    <location>
        <begin position="8"/>
        <end position="94"/>
    </location>
</feature>
<dbReference type="GeneID" id="80918120"/>
<dbReference type="GO" id="GO:0061908">
    <property type="term" value="C:phagophore"/>
    <property type="evidence" value="ECO:0007669"/>
    <property type="project" value="TreeGrafter"/>
</dbReference>
<dbReference type="PANTHER" id="PTHR13040">
    <property type="entry name" value="AUTOPHAGY PROTEIN 5"/>
    <property type="match status" value="1"/>
</dbReference>
<dbReference type="InterPro" id="IPR048939">
    <property type="entry name" value="ATG5_UblA"/>
</dbReference>
<dbReference type="GO" id="GO:0034274">
    <property type="term" value="C:Atg12-Atg5-Atg16 complex"/>
    <property type="evidence" value="ECO:0007669"/>
    <property type="project" value="TreeGrafter"/>
</dbReference>
<dbReference type="Proteomes" id="UP001161438">
    <property type="component" value="Chromosome 6"/>
</dbReference>
<evidence type="ECO:0000256" key="4">
    <source>
        <dbReference type="ARBA" id="ARBA00022843"/>
    </source>
</evidence>
<evidence type="ECO:0000259" key="8">
    <source>
        <dbReference type="Pfam" id="PF04106"/>
    </source>
</evidence>
<evidence type="ECO:0000313" key="11">
    <source>
        <dbReference type="EMBL" id="CAI4038909.1"/>
    </source>
</evidence>
<accession>A0AA35IXS1</accession>
<dbReference type="GO" id="GO:0005776">
    <property type="term" value="C:autophagosome"/>
    <property type="evidence" value="ECO:0007669"/>
    <property type="project" value="TreeGrafter"/>
</dbReference>
<dbReference type="RefSeq" id="XP_056082024.1">
    <property type="nucleotide sequence ID" value="XM_056222321.1"/>
</dbReference>
<dbReference type="Pfam" id="PF20638">
    <property type="entry name" value="ATG5_UblA"/>
    <property type="match status" value="1"/>
</dbReference>
<keyword evidence="4 7" id="KW-0832">Ubl conjugation</keyword>
<dbReference type="InterPro" id="IPR048318">
    <property type="entry name" value="ATG5_UblB"/>
</dbReference>
<dbReference type="GO" id="GO:0034727">
    <property type="term" value="P:piecemeal microautophagy of the nucleus"/>
    <property type="evidence" value="ECO:0007669"/>
    <property type="project" value="TreeGrafter"/>
</dbReference>
<feature type="domain" description="Autophagy protein ATG5 UblB" evidence="8">
    <location>
        <begin position="199"/>
        <end position="281"/>
    </location>
</feature>
<name>A0AA35IXS1_SACMI</name>
<dbReference type="Pfam" id="PF20637">
    <property type="entry name" value="ATG5_HBR"/>
    <property type="match status" value="1"/>
</dbReference>
<dbReference type="GO" id="GO:0015031">
    <property type="term" value="P:protein transport"/>
    <property type="evidence" value="ECO:0007669"/>
    <property type="project" value="UniProtKB-KW"/>
</dbReference>
<dbReference type="Gene3D" id="1.10.246.190">
    <property type="entry name" value="Autophagy protein Apg5, helix rich domain"/>
    <property type="match status" value="1"/>
</dbReference>
<reference evidence="11" key="1">
    <citation type="submission" date="2022-10" db="EMBL/GenBank/DDBJ databases">
        <authorList>
            <person name="Byrne P K."/>
        </authorList>
    </citation>
    <scope>NUCLEOTIDE SEQUENCE</scope>
    <source>
        <strain evidence="11">IFO1815</strain>
    </source>
</reference>
<organism evidence="11 12">
    <name type="scientific">Saccharomyces mikatae IFO 1815</name>
    <dbReference type="NCBI Taxonomy" id="226126"/>
    <lineage>
        <taxon>Eukaryota</taxon>
        <taxon>Fungi</taxon>
        <taxon>Dikarya</taxon>
        <taxon>Ascomycota</taxon>
        <taxon>Saccharomycotina</taxon>
        <taxon>Saccharomycetes</taxon>
        <taxon>Saccharomycetales</taxon>
        <taxon>Saccharomycetaceae</taxon>
        <taxon>Saccharomyces</taxon>
    </lineage>
</organism>
<dbReference type="GO" id="GO:0019776">
    <property type="term" value="F:Atg8-family ligase activity"/>
    <property type="evidence" value="ECO:0007669"/>
    <property type="project" value="TreeGrafter"/>
</dbReference>
<evidence type="ECO:0000259" key="10">
    <source>
        <dbReference type="Pfam" id="PF20638"/>
    </source>
</evidence>
<evidence type="ECO:0000256" key="7">
    <source>
        <dbReference type="RuleBase" id="RU361202"/>
    </source>
</evidence>
<dbReference type="PANTHER" id="PTHR13040:SF2">
    <property type="entry name" value="AUTOPHAGY PROTEIN 5"/>
    <property type="match status" value="1"/>
</dbReference>
<comment type="function">
    <text evidence="7">Involved in cytoplasm to vacuole transport (Cvt) and autophagic vesicle formation.</text>
</comment>
<feature type="domain" description="Autophagy protein ATG5 alpha-helical bundle region" evidence="9">
    <location>
        <begin position="138"/>
        <end position="193"/>
    </location>
</feature>
<keyword evidence="12" id="KW-1185">Reference proteome</keyword>
<evidence type="ECO:0000256" key="2">
    <source>
        <dbReference type="ARBA" id="ARBA00006910"/>
    </source>
</evidence>
<dbReference type="InterPro" id="IPR042526">
    <property type="entry name" value="Atg5_HR"/>
</dbReference>